<feature type="transmembrane region" description="Helical" evidence="2">
    <location>
        <begin position="44"/>
        <end position="68"/>
    </location>
</feature>
<accession>A0A1V5SIN2</accession>
<dbReference type="Pfam" id="PF11283">
    <property type="entry name" value="DUF3084"/>
    <property type="match status" value="1"/>
</dbReference>
<dbReference type="Gene3D" id="1.10.287.1490">
    <property type="match status" value="1"/>
</dbReference>
<protein>
    <submittedName>
        <fullName evidence="3">Chromosome partition protein Smc</fullName>
    </submittedName>
</protein>
<feature type="transmembrane region" description="Helical" evidence="2">
    <location>
        <begin position="6"/>
        <end position="23"/>
    </location>
</feature>
<keyword evidence="1" id="KW-0175">Coiled coil</keyword>
<dbReference type="InterPro" id="IPR021435">
    <property type="entry name" value="DUF3084"/>
</dbReference>
<comment type="caution">
    <text evidence="3">The sequence shown here is derived from an EMBL/GenBank/DDBJ whole genome shotgun (WGS) entry which is preliminary data.</text>
</comment>
<proteinExistence type="predicted"/>
<dbReference type="AlphaFoldDB" id="A0A1V5SIN2"/>
<evidence type="ECO:0000256" key="1">
    <source>
        <dbReference type="SAM" id="Coils"/>
    </source>
</evidence>
<dbReference type="SUPFAM" id="SSF90257">
    <property type="entry name" value="Myosin rod fragments"/>
    <property type="match status" value="1"/>
</dbReference>
<feature type="coiled-coil region" evidence="1">
    <location>
        <begin position="79"/>
        <end position="169"/>
    </location>
</feature>
<organism evidence="3">
    <name type="scientific">Candidatus Atribacter allofermentans</name>
    <dbReference type="NCBI Taxonomy" id="1852833"/>
    <lineage>
        <taxon>Bacteria</taxon>
        <taxon>Pseudomonadati</taxon>
        <taxon>Atribacterota</taxon>
        <taxon>Atribacteria</taxon>
        <taxon>Atribacterales</taxon>
        <taxon>Atribacteraceae</taxon>
        <taxon>Atribacter</taxon>
    </lineage>
</organism>
<keyword evidence="2" id="KW-0472">Membrane</keyword>
<sequence>MDFSGFLLIISIIVISGVVAYLGDVLGRRIGKQRLSVLKLRPRYTAILMSIITGVIIATITLAILTIASEDVRTALFGMRELREKLDSLNFEVKQRNTELDVMRKEAENFQKRIAELEQKEKDLILSRTQLESQVEILNGNIHDLVEQRDNLNEEIQSLQLELRRTQETIVAIRQGEIVFQEDEEMLRGLAPAGLTREDAENYLITLLQRADELALRRGAGQDISSQRAVFVMGDNFDQALEKLVMSKNQTVIRLVSALNTLKEEPVITRFILDDNKKIFSADQLIYQKEVNVDPDHSNVEQILSEILSELNTLGVKQGIIPQRGRIGSVSALNLTDVSRQLSQLSARVLINAIAENDIYTIGPLRVRLEIMKD</sequence>
<gene>
    <name evidence="3" type="primary">smc_3</name>
    <name evidence="3" type="ORF">BWY41_02143</name>
</gene>
<evidence type="ECO:0000313" key="3">
    <source>
        <dbReference type="EMBL" id="OQA54315.1"/>
    </source>
</evidence>
<dbReference type="Proteomes" id="UP000485569">
    <property type="component" value="Unassembled WGS sequence"/>
</dbReference>
<keyword evidence="2" id="KW-0812">Transmembrane</keyword>
<reference evidence="3" key="1">
    <citation type="submission" date="2017-02" db="EMBL/GenBank/DDBJ databases">
        <title>Delving into the versatile metabolic prowess of the omnipresent phylum Bacteroidetes.</title>
        <authorList>
            <person name="Nobu M.K."/>
            <person name="Mei R."/>
            <person name="Narihiro T."/>
            <person name="Kuroda K."/>
            <person name="Liu W.-T."/>
        </authorList>
    </citation>
    <scope>NUCLEOTIDE SEQUENCE</scope>
    <source>
        <strain evidence="3">ADurb.Bin276</strain>
    </source>
</reference>
<evidence type="ECO:0000256" key="2">
    <source>
        <dbReference type="SAM" id="Phobius"/>
    </source>
</evidence>
<name>A0A1V5SIN2_9BACT</name>
<keyword evidence="2" id="KW-1133">Transmembrane helix</keyword>
<dbReference type="EMBL" id="MWBQ01000218">
    <property type="protein sequence ID" value="OQA54315.1"/>
    <property type="molecule type" value="Genomic_DNA"/>
</dbReference>